<proteinExistence type="predicted"/>
<organism evidence="1 2">
    <name type="scientific">Nephila pilipes</name>
    <name type="common">Giant wood spider</name>
    <name type="synonym">Nephila maculata</name>
    <dbReference type="NCBI Taxonomy" id="299642"/>
    <lineage>
        <taxon>Eukaryota</taxon>
        <taxon>Metazoa</taxon>
        <taxon>Ecdysozoa</taxon>
        <taxon>Arthropoda</taxon>
        <taxon>Chelicerata</taxon>
        <taxon>Arachnida</taxon>
        <taxon>Araneae</taxon>
        <taxon>Araneomorphae</taxon>
        <taxon>Entelegynae</taxon>
        <taxon>Araneoidea</taxon>
        <taxon>Nephilidae</taxon>
        <taxon>Nephila</taxon>
    </lineage>
</organism>
<gene>
    <name evidence="1" type="ORF">NPIL_434911</name>
</gene>
<reference evidence="1" key="1">
    <citation type="submission" date="2020-08" db="EMBL/GenBank/DDBJ databases">
        <title>Multicomponent nature underlies the extraordinary mechanical properties of spider dragline silk.</title>
        <authorList>
            <person name="Kono N."/>
            <person name="Nakamura H."/>
            <person name="Mori M."/>
            <person name="Yoshida Y."/>
            <person name="Ohtoshi R."/>
            <person name="Malay A.D."/>
            <person name="Moran D.A.P."/>
            <person name="Tomita M."/>
            <person name="Numata K."/>
            <person name="Arakawa K."/>
        </authorList>
    </citation>
    <scope>NUCLEOTIDE SEQUENCE</scope>
</reference>
<comment type="caution">
    <text evidence="1">The sequence shown here is derived from an EMBL/GenBank/DDBJ whole genome shotgun (WGS) entry which is preliminary data.</text>
</comment>
<protein>
    <submittedName>
        <fullName evidence="1">Uncharacterized protein</fullName>
    </submittedName>
</protein>
<accession>A0A8X6QTH7</accession>
<dbReference type="EMBL" id="BMAW01130694">
    <property type="protein sequence ID" value="GFU36132.1"/>
    <property type="molecule type" value="Genomic_DNA"/>
</dbReference>
<keyword evidence="2" id="KW-1185">Reference proteome</keyword>
<name>A0A8X6QTH7_NEPPI</name>
<sequence>MVHPSDQVSLFESSPWLALINVLSTIRQRPTPYHQCIKSESGTISSPTKGCDHASWDGTKVFRISHNRPKIQCYFEKEFTGNPY</sequence>
<dbReference type="AlphaFoldDB" id="A0A8X6QTH7"/>
<dbReference type="Proteomes" id="UP000887013">
    <property type="component" value="Unassembled WGS sequence"/>
</dbReference>
<evidence type="ECO:0000313" key="1">
    <source>
        <dbReference type="EMBL" id="GFU36132.1"/>
    </source>
</evidence>
<evidence type="ECO:0000313" key="2">
    <source>
        <dbReference type="Proteomes" id="UP000887013"/>
    </source>
</evidence>